<keyword evidence="2" id="KW-1185">Reference proteome</keyword>
<comment type="caution">
    <text evidence="1">The sequence shown here is derived from an EMBL/GenBank/DDBJ whole genome shotgun (WGS) entry which is preliminary data.</text>
</comment>
<organism evidence="1 2">
    <name type="scientific">Vibrio viridaestus</name>
    <dbReference type="NCBI Taxonomy" id="2487322"/>
    <lineage>
        <taxon>Bacteria</taxon>
        <taxon>Pseudomonadati</taxon>
        <taxon>Pseudomonadota</taxon>
        <taxon>Gammaproteobacteria</taxon>
        <taxon>Vibrionales</taxon>
        <taxon>Vibrionaceae</taxon>
        <taxon>Vibrio</taxon>
    </lineage>
</organism>
<proteinExistence type="predicted"/>
<evidence type="ECO:0000313" key="2">
    <source>
        <dbReference type="Proteomes" id="UP000281112"/>
    </source>
</evidence>
<dbReference type="AlphaFoldDB" id="A0A3N9U9F1"/>
<evidence type="ECO:0000313" key="1">
    <source>
        <dbReference type="EMBL" id="RQW64836.1"/>
    </source>
</evidence>
<evidence type="ECO:0008006" key="3">
    <source>
        <dbReference type="Google" id="ProtNLM"/>
    </source>
</evidence>
<sequence>MIRIKQIVPFAALAVLLTFWGIGINNALASTDVPHQMKQSQSAVTDCKTGQKECVKSLSKDQNSAPNKDYQKLEDELKKEQKQMKTLSEQKN</sequence>
<gene>
    <name evidence="1" type="ORF">EES38_02000</name>
</gene>
<protein>
    <recommendedName>
        <fullName evidence="3">DUF1090 domain-containing protein</fullName>
    </recommendedName>
</protein>
<accession>A0A3N9U9F1</accession>
<reference evidence="1 2" key="1">
    <citation type="submission" date="2018-11" db="EMBL/GenBank/DDBJ databases">
        <title>Vibrio LJC006 sp. nov., isolated from seawater during the bloom of the enteromorpha.</title>
        <authorList>
            <person name="Liang J."/>
        </authorList>
    </citation>
    <scope>NUCLEOTIDE SEQUENCE [LARGE SCALE GENOMIC DNA]</scope>
    <source>
        <strain evidence="1 2">LJC006</strain>
    </source>
</reference>
<dbReference type="EMBL" id="RJVQ01000001">
    <property type="protein sequence ID" value="RQW64836.1"/>
    <property type="molecule type" value="Genomic_DNA"/>
</dbReference>
<dbReference type="Proteomes" id="UP000281112">
    <property type="component" value="Unassembled WGS sequence"/>
</dbReference>
<dbReference type="RefSeq" id="WP_124935486.1">
    <property type="nucleotide sequence ID" value="NZ_RJVQ01000001.1"/>
</dbReference>
<name>A0A3N9U9F1_9VIBR</name>